<feature type="repeat" description="PPR" evidence="2">
    <location>
        <begin position="153"/>
        <end position="187"/>
    </location>
</feature>
<evidence type="ECO:0000256" key="2">
    <source>
        <dbReference type="PROSITE-ProRule" id="PRU00708"/>
    </source>
</evidence>
<dbReference type="GO" id="GO:0000373">
    <property type="term" value="P:Group II intron splicing"/>
    <property type="evidence" value="ECO:0007669"/>
    <property type="project" value="InterPro"/>
</dbReference>
<proteinExistence type="predicted"/>
<name>A0A1R3IZD8_COCAP</name>
<dbReference type="Gene3D" id="1.25.40.10">
    <property type="entry name" value="Tetratricopeptide repeat domain"/>
    <property type="match status" value="1"/>
</dbReference>
<evidence type="ECO:0000256" key="1">
    <source>
        <dbReference type="ARBA" id="ARBA00022737"/>
    </source>
</evidence>
<reference evidence="3 4" key="1">
    <citation type="submission" date="2013-09" db="EMBL/GenBank/DDBJ databases">
        <title>Corchorus capsularis genome sequencing.</title>
        <authorList>
            <person name="Alam M."/>
            <person name="Haque M.S."/>
            <person name="Islam M.S."/>
            <person name="Emdad E.M."/>
            <person name="Islam M.M."/>
            <person name="Ahmed B."/>
            <person name="Halim A."/>
            <person name="Hossen Q.M.M."/>
            <person name="Hossain M.Z."/>
            <person name="Ahmed R."/>
            <person name="Khan M.M."/>
            <person name="Islam R."/>
            <person name="Rashid M.M."/>
            <person name="Khan S.A."/>
            <person name="Rahman M.S."/>
            <person name="Alam M."/>
        </authorList>
    </citation>
    <scope>NUCLEOTIDE SEQUENCE [LARGE SCALE GENOMIC DNA]</scope>
    <source>
        <strain evidence="4">cv. CVL-1</strain>
        <tissue evidence="3">Whole seedling</tissue>
    </source>
</reference>
<keyword evidence="1" id="KW-0677">Repeat</keyword>
<dbReference type="PROSITE" id="PS51375">
    <property type="entry name" value="PPR"/>
    <property type="match status" value="2"/>
</dbReference>
<organism evidence="3 4">
    <name type="scientific">Corchorus capsularis</name>
    <name type="common">Jute</name>
    <dbReference type="NCBI Taxonomy" id="210143"/>
    <lineage>
        <taxon>Eukaryota</taxon>
        <taxon>Viridiplantae</taxon>
        <taxon>Streptophyta</taxon>
        <taxon>Embryophyta</taxon>
        <taxon>Tracheophyta</taxon>
        <taxon>Spermatophyta</taxon>
        <taxon>Magnoliopsida</taxon>
        <taxon>eudicotyledons</taxon>
        <taxon>Gunneridae</taxon>
        <taxon>Pentapetalae</taxon>
        <taxon>rosids</taxon>
        <taxon>malvids</taxon>
        <taxon>Malvales</taxon>
        <taxon>Malvaceae</taxon>
        <taxon>Grewioideae</taxon>
        <taxon>Apeibeae</taxon>
        <taxon>Corchorus</taxon>
    </lineage>
</organism>
<protein>
    <recommendedName>
        <fullName evidence="5">Pentacotripeptide-repeat region of PRORP domain-containing protein</fullName>
    </recommendedName>
</protein>
<dbReference type="OrthoDB" id="1900964at2759"/>
<evidence type="ECO:0000313" key="4">
    <source>
        <dbReference type="Proteomes" id="UP000188268"/>
    </source>
</evidence>
<dbReference type="InterPro" id="IPR011990">
    <property type="entry name" value="TPR-like_helical_dom_sf"/>
</dbReference>
<dbReference type="PANTHER" id="PTHR47594">
    <property type="entry name" value="PPR CONTAINING PLANT-LIKE PROTEIN"/>
    <property type="match status" value="1"/>
</dbReference>
<dbReference type="AlphaFoldDB" id="A0A1R3IZD8"/>
<dbReference type="OMA" id="VRNEEWY"/>
<dbReference type="EMBL" id="AWWV01009127">
    <property type="protein sequence ID" value="OMO87959.1"/>
    <property type="molecule type" value="Genomic_DNA"/>
</dbReference>
<dbReference type="InterPro" id="IPR044190">
    <property type="entry name" value="THA8-like"/>
</dbReference>
<accession>A0A1R3IZD8</accession>
<comment type="caution">
    <text evidence="3">The sequence shown here is derived from an EMBL/GenBank/DDBJ whole genome shotgun (WGS) entry which is preliminary data.</text>
</comment>
<gene>
    <name evidence="3" type="ORF">CCACVL1_08637</name>
</gene>
<dbReference type="Gramene" id="OMO87959">
    <property type="protein sequence ID" value="OMO87959"/>
    <property type="gene ID" value="CCACVL1_08637"/>
</dbReference>
<feature type="repeat" description="PPR" evidence="2">
    <location>
        <begin position="118"/>
        <end position="152"/>
    </location>
</feature>
<dbReference type="PANTHER" id="PTHR47594:SF5">
    <property type="entry name" value="PENTACOTRIPEPTIDE-REPEAT REGION OF PRORP DOMAIN-CONTAINING PROTEIN"/>
    <property type="match status" value="1"/>
</dbReference>
<dbReference type="Pfam" id="PF01535">
    <property type="entry name" value="PPR"/>
    <property type="match status" value="1"/>
</dbReference>
<evidence type="ECO:0000313" key="3">
    <source>
        <dbReference type="EMBL" id="OMO87959.1"/>
    </source>
</evidence>
<keyword evidence="4" id="KW-1185">Reference proteome</keyword>
<dbReference type="GO" id="GO:0009658">
    <property type="term" value="P:chloroplast organization"/>
    <property type="evidence" value="ECO:0007669"/>
    <property type="project" value="InterPro"/>
</dbReference>
<dbReference type="InterPro" id="IPR002885">
    <property type="entry name" value="PPR_rpt"/>
</dbReference>
<dbReference type="GO" id="GO:0003723">
    <property type="term" value="F:RNA binding"/>
    <property type="evidence" value="ECO:0007669"/>
    <property type="project" value="InterPro"/>
</dbReference>
<dbReference type="Pfam" id="PF13041">
    <property type="entry name" value="PPR_2"/>
    <property type="match status" value="1"/>
</dbReference>
<dbReference type="NCBIfam" id="TIGR00756">
    <property type="entry name" value="PPR"/>
    <property type="match status" value="2"/>
</dbReference>
<evidence type="ECO:0008006" key="5">
    <source>
        <dbReference type="Google" id="ProtNLM"/>
    </source>
</evidence>
<sequence>MKLTLKLTHIPQLGFLQNPQNQKRQHPIPRTVTCGLRGGNRKPLWRSRVLSTEAIQAVHSLKLANSNSRLHHVFSNRLSRLLKADLLDTLAELQRQNEFHLALKVFEFVRKEVWYKPDMSLYCDMIQLLGKNRMTEMAEQLFTQLHKEGLKPDTRAFTEMIAAYLQASMIDKAMETYEALKASGCSPDNLTFTILIRSLGSAGKEELVSVLKKDCSEYLEYPERFLEQLQQKHGKHSRKKDLPTSFVSYLVMHDAVTLRTANAIKSSGS</sequence>
<dbReference type="Proteomes" id="UP000188268">
    <property type="component" value="Unassembled WGS sequence"/>
</dbReference>